<organism evidence="4 5">
    <name type="scientific">Arthrospiribacter ruber</name>
    <dbReference type="NCBI Taxonomy" id="2487934"/>
    <lineage>
        <taxon>Bacteria</taxon>
        <taxon>Pseudomonadati</taxon>
        <taxon>Bacteroidota</taxon>
        <taxon>Cytophagia</taxon>
        <taxon>Cytophagales</taxon>
        <taxon>Cyclobacteriaceae</taxon>
        <taxon>Arthrospiribacter</taxon>
    </lineage>
</organism>
<proteinExistence type="predicted"/>
<dbReference type="AlphaFoldDB" id="A0A951IUI7"/>
<keyword evidence="5" id="KW-1185">Reference proteome</keyword>
<evidence type="ECO:0000313" key="4">
    <source>
        <dbReference type="EMBL" id="MBW3466351.1"/>
    </source>
</evidence>
<gene>
    <name evidence="4" type="ORF">EGN73_00800</name>
</gene>
<sequence>MKIVYIASSIIPSRSANSVHVMKMCAGLARLGHQVSLLVPDAKNEMEHTDLDVFEFYHVPVNFEIHYLPWLSIKGKGMIFAYLAAKKASDLKPDFIYGRNVSACFFSTKFSKAKVAYESHAPVKSEGPLLNLFFEKMRRQKNFLFVSVISQALKGFYEVNYKISSEDICVLPDGADPVSDQTGEQESEHWVETNKMAVGYIGSFHKGKGLEKLLEIIPLYNEVSYHIVGGKDSQVEEAKKKVIGKSNVFFYGFLPQKEAEKIRQKCDVLLAPYGSKVGSVGSSEISQWMSPLKIFEYMSSGKPIVATDLPVLREVLNESNSILVEDSDINGWVYALKKLADAKLRAKLGTQAKEDFINNYTWDARAKKLIDETRRA</sequence>
<dbReference type="PANTHER" id="PTHR12526:SF629">
    <property type="entry name" value="TEICHURONIC ACID BIOSYNTHESIS GLYCOSYLTRANSFERASE TUAH-RELATED"/>
    <property type="match status" value="1"/>
</dbReference>
<dbReference type="InterPro" id="IPR028098">
    <property type="entry name" value="Glyco_trans_4-like_N"/>
</dbReference>
<protein>
    <submittedName>
        <fullName evidence="4">Glycosyltransferase</fullName>
    </submittedName>
</protein>
<keyword evidence="1" id="KW-0328">Glycosyltransferase</keyword>
<dbReference type="EMBL" id="RPHB01000001">
    <property type="protein sequence ID" value="MBW3466351.1"/>
    <property type="molecule type" value="Genomic_DNA"/>
</dbReference>
<accession>A0A951IUI7</accession>
<dbReference type="PANTHER" id="PTHR12526">
    <property type="entry name" value="GLYCOSYLTRANSFERASE"/>
    <property type="match status" value="1"/>
</dbReference>
<reference evidence="4 5" key="1">
    <citation type="journal article" date="2020" name="Syst. Appl. Microbiol.">
        <title>Arthrospiribacter ruber gen. nov., sp. nov., a novel bacterium isolated from Arthrospira cultures.</title>
        <authorList>
            <person name="Waleron M."/>
            <person name="Misztak A."/>
            <person name="Waleron M.M."/>
            <person name="Furmaniak M."/>
            <person name="Mrozik A."/>
            <person name="Waleron K."/>
        </authorList>
    </citation>
    <scope>NUCLEOTIDE SEQUENCE [LARGE SCALE GENOMIC DNA]</scope>
    <source>
        <strain evidence="4 5">DPMB0001</strain>
    </source>
</reference>
<comment type="caution">
    <text evidence="4">The sequence shown here is derived from an EMBL/GenBank/DDBJ whole genome shotgun (WGS) entry which is preliminary data.</text>
</comment>
<dbReference type="CDD" id="cd03801">
    <property type="entry name" value="GT4_PimA-like"/>
    <property type="match status" value="1"/>
</dbReference>
<name>A0A951IUI7_9BACT</name>
<evidence type="ECO:0000256" key="2">
    <source>
        <dbReference type="ARBA" id="ARBA00022679"/>
    </source>
</evidence>
<dbReference type="RefSeq" id="WP_219286135.1">
    <property type="nucleotide sequence ID" value="NZ_RPHB01000001.1"/>
</dbReference>
<feature type="domain" description="Glycosyltransferase subfamily 4-like N-terminal" evidence="3">
    <location>
        <begin position="19"/>
        <end position="177"/>
    </location>
</feature>
<dbReference type="Pfam" id="PF13692">
    <property type="entry name" value="Glyco_trans_1_4"/>
    <property type="match status" value="1"/>
</dbReference>
<dbReference type="GO" id="GO:0016757">
    <property type="term" value="F:glycosyltransferase activity"/>
    <property type="evidence" value="ECO:0007669"/>
    <property type="project" value="UniProtKB-KW"/>
</dbReference>
<dbReference type="Pfam" id="PF13439">
    <property type="entry name" value="Glyco_transf_4"/>
    <property type="match status" value="1"/>
</dbReference>
<evidence type="ECO:0000313" key="5">
    <source>
        <dbReference type="Proteomes" id="UP000727490"/>
    </source>
</evidence>
<dbReference type="Proteomes" id="UP000727490">
    <property type="component" value="Unassembled WGS sequence"/>
</dbReference>
<evidence type="ECO:0000256" key="1">
    <source>
        <dbReference type="ARBA" id="ARBA00022676"/>
    </source>
</evidence>
<evidence type="ECO:0000259" key="3">
    <source>
        <dbReference type="Pfam" id="PF13439"/>
    </source>
</evidence>
<keyword evidence="2" id="KW-0808">Transferase</keyword>